<proteinExistence type="predicted"/>
<keyword evidence="6" id="KW-0223">Dioxygenase</keyword>
<name>A0A7X0IK81_9ACTN</name>
<dbReference type="PANTHER" id="PTHR10696:SF56">
    <property type="entry name" value="TAUD_TFDA-LIKE DOMAIN-CONTAINING PROTEIN"/>
    <property type="match status" value="1"/>
</dbReference>
<evidence type="ECO:0000256" key="2">
    <source>
        <dbReference type="ARBA" id="ARBA00023002"/>
    </source>
</evidence>
<evidence type="ECO:0000313" key="7">
    <source>
        <dbReference type="Proteomes" id="UP000555564"/>
    </source>
</evidence>
<dbReference type="PANTHER" id="PTHR10696">
    <property type="entry name" value="GAMMA-BUTYROBETAINE HYDROXYLASE-RELATED"/>
    <property type="match status" value="1"/>
</dbReference>
<keyword evidence="3" id="KW-0408">Iron</keyword>
<evidence type="ECO:0000256" key="1">
    <source>
        <dbReference type="ARBA" id="ARBA00001954"/>
    </source>
</evidence>
<accession>A0A7X0IK81</accession>
<dbReference type="InterPro" id="IPR050411">
    <property type="entry name" value="AlphaKG_dependent_hydroxylases"/>
</dbReference>
<dbReference type="AlphaFoldDB" id="A0A7X0IK81"/>
<feature type="domain" description="TauD/TfdA-like" evidence="5">
    <location>
        <begin position="37"/>
        <end position="319"/>
    </location>
</feature>
<dbReference type="InterPro" id="IPR042098">
    <property type="entry name" value="TauD-like_sf"/>
</dbReference>
<dbReference type="Pfam" id="PF02668">
    <property type="entry name" value="TauD"/>
    <property type="match status" value="1"/>
</dbReference>
<evidence type="ECO:0000256" key="3">
    <source>
        <dbReference type="ARBA" id="ARBA00023004"/>
    </source>
</evidence>
<keyword evidence="7" id="KW-1185">Reference proteome</keyword>
<keyword evidence="4" id="KW-0045">Antibiotic biosynthesis</keyword>
<dbReference type="SUPFAM" id="SSF51197">
    <property type="entry name" value="Clavaminate synthase-like"/>
    <property type="match status" value="1"/>
</dbReference>
<reference evidence="6 7" key="1">
    <citation type="submission" date="2020-08" db="EMBL/GenBank/DDBJ databases">
        <title>Sequencing the genomes of 1000 actinobacteria strains.</title>
        <authorList>
            <person name="Klenk H.-P."/>
        </authorList>
    </citation>
    <scope>NUCLEOTIDE SEQUENCE [LARGE SCALE GENOMIC DNA]</scope>
    <source>
        <strain evidence="6 7">DSM 44936</strain>
    </source>
</reference>
<keyword evidence="2" id="KW-0560">Oxidoreductase</keyword>
<sequence>MTTLNDSRPGVTCLRRPGEPVAVEVPPLTGLGDCLRWLRQERSGIRQALDEHGALYLAGLPIHDAQDFAEVRDVLVAERASYKEKATPRSALGDDVFSSTDLPSSQAIRPHNENSYTLTFPGVLMFCCLTAPLAGGATPVTDCRRVLANLPPELVARFREHGWLLNRVYSEHISLGWRAAFGADSRAEVAAYCAAQRVGHQWLDDDRLFTTQLRPALIRHPRTGEEVWFNHVAFWNEWSLDPDVRDVLLAEFGPDGLPFATALGDGSRLGGADVAAINDAYEAATVRREWSRGDVLLVDNVLAAHGRDPFRGDRKIVVAMGEPTPVETCRPAVVPAAGPPR</sequence>
<dbReference type="EMBL" id="JACHIU010000001">
    <property type="protein sequence ID" value="MBB6476730.1"/>
    <property type="molecule type" value="Genomic_DNA"/>
</dbReference>
<organism evidence="6 7">
    <name type="scientific">Sphaerisporangium rubeum</name>
    <dbReference type="NCBI Taxonomy" id="321317"/>
    <lineage>
        <taxon>Bacteria</taxon>
        <taxon>Bacillati</taxon>
        <taxon>Actinomycetota</taxon>
        <taxon>Actinomycetes</taxon>
        <taxon>Streptosporangiales</taxon>
        <taxon>Streptosporangiaceae</taxon>
        <taxon>Sphaerisporangium</taxon>
    </lineage>
</organism>
<comment type="cofactor">
    <cofactor evidence="1">
        <name>Fe(2+)</name>
        <dbReference type="ChEBI" id="CHEBI:29033"/>
    </cofactor>
</comment>
<gene>
    <name evidence="6" type="ORF">BJ992_006161</name>
</gene>
<evidence type="ECO:0000313" key="6">
    <source>
        <dbReference type="EMBL" id="MBB6476730.1"/>
    </source>
</evidence>
<dbReference type="Proteomes" id="UP000555564">
    <property type="component" value="Unassembled WGS sequence"/>
</dbReference>
<evidence type="ECO:0000259" key="5">
    <source>
        <dbReference type="Pfam" id="PF02668"/>
    </source>
</evidence>
<dbReference type="RefSeq" id="WP_184986957.1">
    <property type="nucleotide sequence ID" value="NZ_BAAALO010000021.1"/>
</dbReference>
<dbReference type="GO" id="GO:0051213">
    <property type="term" value="F:dioxygenase activity"/>
    <property type="evidence" value="ECO:0007669"/>
    <property type="project" value="UniProtKB-KW"/>
</dbReference>
<protein>
    <submittedName>
        <fullName evidence="6">Alpha-ketoglutarate-dependent taurine dioxygenase</fullName>
    </submittedName>
</protein>
<dbReference type="Gene3D" id="3.60.130.10">
    <property type="entry name" value="Clavaminate synthase-like"/>
    <property type="match status" value="1"/>
</dbReference>
<comment type="caution">
    <text evidence="6">The sequence shown here is derived from an EMBL/GenBank/DDBJ whole genome shotgun (WGS) entry which is preliminary data.</text>
</comment>
<dbReference type="InterPro" id="IPR003819">
    <property type="entry name" value="TauD/TfdA-like"/>
</dbReference>
<evidence type="ECO:0000256" key="4">
    <source>
        <dbReference type="ARBA" id="ARBA00023194"/>
    </source>
</evidence>
<dbReference type="GO" id="GO:0017000">
    <property type="term" value="P:antibiotic biosynthetic process"/>
    <property type="evidence" value="ECO:0007669"/>
    <property type="project" value="UniProtKB-KW"/>
</dbReference>